<dbReference type="PROSITE" id="PS50297">
    <property type="entry name" value="ANK_REP_REGION"/>
    <property type="match status" value="12"/>
</dbReference>
<dbReference type="Proteomes" id="UP000009223">
    <property type="component" value="Chromosome"/>
</dbReference>
<dbReference type="Gene3D" id="1.25.40.20">
    <property type="entry name" value="Ankyrin repeat-containing domain"/>
    <property type="match status" value="7"/>
</dbReference>
<feature type="repeat" description="ANK" evidence="3">
    <location>
        <begin position="455"/>
        <end position="488"/>
    </location>
</feature>
<dbReference type="PRINTS" id="PR01415">
    <property type="entry name" value="ANKYRIN"/>
</dbReference>
<feature type="repeat" description="ANK" evidence="3">
    <location>
        <begin position="721"/>
        <end position="753"/>
    </location>
</feature>
<dbReference type="PROSITE" id="PS51257">
    <property type="entry name" value="PROKAR_LIPOPROTEIN"/>
    <property type="match status" value="1"/>
</dbReference>
<organism evidence="5 6">
    <name type="scientific">Treponema primitia (strain ATCC BAA-887 / DSM 12427 / ZAS-2)</name>
    <dbReference type="NCBI Taxonomy" id="545694"/>
    <lineage>
        <taxon>Bacteria</taxon>
        <taxon>Pseudomonadati</taxon>
        <taxon>Spirochaetota</taxon>
        <taxon>Spirochaetia</taxon>
        <taxon>Spirochaetales</taxon>
        <taxon>Treponemataceae</taxon>
        <taxon>Treponema</taxon>
    </lineage>
</organism>
<gene>
    <name evidence="5" type="ordered locus">TREPR_2927</name>
</gene>
<dbReference type="InterPro" id="IPR002110">
    <property type="entry name" value="Ankyrin_rpt"/>
</dbReference>
<feature type="repeat" description="ANK" evidence="3">
    <location>
        <begin position="622"/>
        <end position="654"/>
    </location>
</feature>
<dbReference type="eggNOG" id="COG0666">
    <property type="taxonomic scope" value="Bacteria"/>
</dbReference>
<feature type="repeat" description="ANK" evidence="3">
    <location>
        <begin position="589"/>
        <end position="621"/>
    </location>
</feature>
<dbReference type="STRING" id="545694.TREPR_2927"/>
<accession>F5YP73</accession>
<dbReference type="SMART" id="SM00248">
    <property type="entry name" value="ANK"/>
    <property type="match status" value="20"/>
</dbReference>
<dbReference type="Pfam" id="PF12796">
    <property type="entry name" value="Ank_2"/>
    <property type="match status" value="5"/>
</dbReference>
<reference evidence="6" key="1">
    <citation type="submission" date="2009-12" db="EMBL/GenBank/DDBJ databases">
        <title>Complete sequence of Treponema primitia strain ZAS-2.</title>
        <authorList>
            <person name="Tetu S.G."/>
            <person name="Matson E."/>
            <person name="Ren Q."/>
            <person name="Seshadri R."/>
            <person name="Elbourne L."/>
            <person name="Hassan K.A."/>
            <person name="Durkin A."/>
            <person name="Radune D."/>
            <person name="Mohamoud Y."/>
            <person name="Shay R."/>
            <person name="Jin S."/>
            <person name="Zhang X."/>
            <person name="Lucey K."/>
            <person name="Ballor N.R."/>
            <person name="Ottesen E."/>
            <person name="Rosenthal R."/>
            <person name="Allen A."/>
            <person name="Leadbetter J.R."/>
            <person name="Paulsen I.T."/>
        </authorList>
    </citation>
    <scope>NUCLEOTIDE SEQUENCE [LARGE SCALE GENOMIC DNA]</scope>
    <source>
        <strain evidence="6">ATCC BAA-887 / DSM 12427 / ZAS-2</strain>
    </source>
</reference>
<sequence length="938" mass="100186">MKTNSANCTFKLALLVSLAFLLVAACASPPPPAPPPPVEEVEDDVWTLLEKGDFAQAQQHFQGRTNLNSTDPQGRTPLHIAAETGASEWAAFFIALGAKPDLLDNQNYTPLSIATEHRDGTIARMLIDGGANIHHPQPRRQTPAVRAIAIGGEFLKAILTPTTLETVDDNGRNLLHLAAIAGNASSAEIILGADRNLKKTDKQGKTALDLALAETNSKEHMETAEKLILAGAVSANPIYTYLAPAVRSSNYNTRIGDGITPLHYAAGEGYVGLVEFLLDKRADINVKNAAGTTPLHEAARGGQTGIMDLLIRNGADVNARDGKGNTPMHIGVPLESHQAALSLLILNGADPNLRDEHGDSPLHILITLNRDPSITGVLLASGADVSFRNIEGKTPLYLAVQENRLNSIPILLQYKSDIFAADNAGITPLDIALRNDGEALPFLITEETMAQSDSTGNTALHIAVKAEARADILVLMLDKKALVNARNKEGDTSLHITVRQDLQESGELLISRGADIFANNARGESPLYLSFPEKIPPGKVREWIINPTTVTARDGAGNTILHYAAQWKLDDHIPLMIQKGMNPNIPNAMGEPPLFKAVKEDSRSTVIVLLAAGAQIDFRDSQGNNCLHAAVRWNSVNAAQTLIAKAANINAHALNGKTPLHDSIRWGIVRMETLLIGNGADLEARDNEGNTPFMEAIIAGSGASAERLADIRADPNIRNNRGDTPLHIAVAQDRTDLVVLLLNMGAKIHAKNILGTTPFQVALITSPRMVSALLTRDWLLAPDDDGHTPLHIAILSSAPAEVIKTIIDMGGRVSSIDADGYTPLRLALEQEKWEQAKLLADAGSNVFTVAGDGKTPAEVALIKGRPAINALFSGNAIAAKDPTGNTILHYAAHTGTPDLISLLIDLGANKTIRNISSESPADVAIKWRRSDIAALLNS</sequence>
<dbReference type="KEGG" id="tpi:TREPR_2927"/>
<dbReference type="PANTHER" id="PTHR24198">
    <property type="entry name" value="ANKYRIN REPEAT AND PROTEIN KINASE DOMAIN-CONTAINING PROTEIN"/>
    <property type="match status" value="1"/>
</dbReference>
<feature type="repeat" description="ANK" evidence="3">
    <location>
        <begin position="357"/>
        <end position="390"/>
    </location>
</feature>
<dbReference type="InterPro" id="IPR036770">
    <property type="entry name" value="Ankyrin_rpt-contain_sf"/>
</dbReference>
<dbReference type="Pfam" id="PF00023">
    <property type="entry name" value="Ank"/>
    <property type="match status" value="1"/>
</dbReference>
<feature type="repeat" description="ANK" evidence="3">
    <location>
        <begin position="170"/>
        <end position="202"/>
    </location>
</feature>
<evidence type="ECO:0000256" key="3">
    <source>
        <dbReference type="PROSITE-ProRule" id="PRU00023"/>
    </source>
</evidence>
<dbReference type="Pfam" id="PF13857">
    <property type="entry name" value="Ank_5"/>
    <property type="match status" value="1"/>
</dbReference>
<proteinExistence type="predicted"/>
<feature type="chain" id="PRO_5003335388" evidence="4">
    <location>
        <begin position="28"/>
        <end position="938"/>
    </location>
</feature>
<feature type="repeat" description="ANK" evidence="3">
    <location>
        <begin position="489"/>
        <end position="521"/>
    </location>
</feature>
<evidence type="ECO:0000313" key="6">
    <source>
        <dbReference type="Proteomes" id="UP000009223"/>
    </source>
</evidence>
<feature type="repeat" description="ANK" evidence="3">
    <location>
        <begin position="883"/>
        <end position="915"/>
    </location>
</feature>
<name>F5YP73_TREPZ</name>
<keyword evidence="2 3" id="KW-0040">ANK repeat</keyword>
<feature type="repeat" description="ANK" evidence="3">
    <location>
        <begin position="785"/>
        <end position="818"/>
    </location>
</feature>
<dbReference type="HOGENOM" id="CLU_015673_0_0_12"/>
<feature type="repeat" description="ANK" evidence="3">
    <location>
        <begin position="106"/>
        <end position="138"/>
    </location>
</feature>
<evidence type="ECO:0000256" key="4">
    <source>
        <dbReference type="SAM" id="SignalP"/>
    </source>
</evidence>
<feature type="repeat" description="ANK" evidence="3">
    <location>
        <begin position="290"/>
        <end position="322"/>
    </location>
</feature>
<dbReference type="SUPFAM" id="SSF48403">
    <property type="entry name" value="Ankyrin repeat"/>
    <property type="match status" value="3"/>
</dbReference>
<keyword evidence="4" id="KW-0732">Signal</keyword>
<keyword evidence="1" id="KW-0677">Repeat</keyword>
<evidence type="ECO:0000313" key="5">
    <source>
        <dbReference type="EMBL" id="AEF86947.1"/>
    </source>
</evidence>
<feature type="repeat" description="ANK" evidence="3">
    <location>
        <begin position="391"/>
        <end position="423"/>
    </location>
</feature>
<feature type="repeat" description="ANK" evidence="3">
    <location>
        <begin position="73"/>
        <end position="105"/>
    </location>
</feature>
<keyword evidence="6" id="KW-1185">Reference proteome</keyword>
<feature type="repeat" description="ANK" evidence="3">
    <location>
        <begin position="655"/>
        <end position="687"/>
    </location>
</feature>
<feature type="repeat" description="ANK" evidence="3">
    <location>
        <begin position="323"/>
        <end position="356"/>
    </location>
</feature>
<dbReference type="PROSITE" id="PS50088">
    <property type="entry name" value="ANK_REPEAT"/>
    <property type="match status" value="17"/>
</dbReference>
<protein>
    <submittedName>
        <fullName evidence="5">Putative ankyrin</fullName>
    </submittedName>
</protein>
<dbReference type="AlphaFoldDB" id="F5YP73"/>
<reference evidence="5 6" key="2">
    <citation type="journal article" date="2011" name="ISME J.">
        <title>RNA-seq reveals cooperative metabolic interactions between two termite-gut spirochete species in co-culture.</title>
        <authorList>
            <person name="Rosenthal A.Z."/>
            <person name="Matson E.G."/>
            <person name="Eldar A."/>
            <person name="Leadbetter J.R."/>
        </authorList>
    </citation>
    <scope>NUCLEOTIDE SEQUENCE [LARGE SCALE GENOMIC DNA]</scope>
    <source>
        <strain evidence="6">ATCC BAA-887 / DSM 12427 / ZAS-2</strain>
    </source>
</reference>
<feature type="repeat" description="ANK" evidence="3">
    <location>
        <begin position="556"/>
        <end position="588"/>
    </location>
</feature>
<dbReference type="EMBL" id="CP001843">
    <property type="protein sequence ID" value="AEF86947.1"/>
    <property type="molecule type" value="Genomic_DNA"/>
</dbReference>
<feature type="repeat" description="ANK" evidence="3">
    <location>
        <begin position="257"/>
        <end position="289"/>
    </location>
</feature>
<evidence type="ECO:0000256" key="1">
    <source>
        <dbReference type="ARBA" id="ARBA00022737"/>
    </source>
</evidence>
<feature type="signal peptide" evidence="4">
    <location>
        <begin position="1"/>
        <end position="27"/>
    </location>
</feature>
<dbReference type="PANTHER" id="PTHR24198:SF165">
    <property type="entry name" value="ANKYRIN REPEAT-CONTAINING PROTEIN-RELATED"/>
    <property type="match status" value="1"/>
</dbReference>
<evidence type="ECO:0000256" key="2">
    <source>
        <dbReference type="ARBA" id="ARBA00023043"/>
    </source>
</evidence>